<evidence type="ECO:0000256" key="2">
    <source>
        <dbReference type="SAM" id="Phobius"/>
    </source>
</evidence>
<dbReference type="InterPro" id="IPR026876">
    <property type="entry name" value="Fn3_assoc_repeat"/>
</dbReference>
<dbReference type="RefSeq" id="WP_227733236.1">
    <property type="nucleotide sequence ID" value="NZ_JAJEPV010000018.1"/>
</dbReference>
<dbReference type="Pfam" id="PF13414">
    <property type="entry name" value="TPR_11"/>
    <property type="match status" value="1"/>
</dbReference>
<evidence type="ECO:0000313" key="4">
    <source>
        <dbReference type="EMBL" id="MCC2119714.1"/>
    </source>
</evidence>
<dbReference type="InterPro" id="IPR011990">
    <property type="entry name" value="TPR-like_helical_dom_sf"/>
</dbReference>
<keyword evidence="2" id="KW-1133">Transmembrane helix</keyword>
<dbReference type="Pfam" id="PF13287">
    <property type="entry name" value="Fn3_assoc"/>
    <property type="match status" value="1"/>
</dbReference>
<keyword evidence="1" id="KW-0802">TPR repeat</keyword>
<sequence>MKCPNCGAEMKEGTLYCEHCGEDIHIVPDFEPEIEYNMEQTLHDIAREMTPEEDATDDQDAQQSMTELQDWDEEPLENTAKHPFRWKFIVLILVLAVVAVVCTGFGISYSHYHSAEYQIKSAREYVASGEYDQAVTCYERALEIDPGNITLKFELADIYFQKNNKMEYEYLLREIVADAAATSEQLESAYGKLIAIYAAREDYKTINDLLLNCGNVNIMSKYQSYMAMEPEFSLQEGYYTSIQPLKLTTFGSGKIYYTTDETEPGEHSLLYTAPILLESGDYCIKAVYINENGISSPVVTKNYHIEIEELSAPEVTAVSGDYEFPINIEVTDGYDVYYTTDGSDPTQNSTVYNGPIPMPLGKSVFRFIRIAEGRKSEIVEKSYNLVMNTEFMPEDAVTKVVNYAIESGKITEASGSFDESGAAYLYQYQYVTNINKIDDFYVVAEIYRGEDGTVTKTGNLFAVNAYTRELYKLQTDESGRHYTLGDRLDI</sequence>
<feature type="transmembrane region" description="Helical" evidence="2">
    <location>
        <begin position="88"/>
        <end position="109"/>
    </location>
</feature>
<protein>
    <submittedName>
        <fullName evidence="4">Chitobiase/beta-hexosaminidase C-terminal domain-containing protein</fullName>
    </submittedName>
</protein>
<dbReference type="PROSITE" id="PS50005">
    <property type="entry name" value="TPR"/>
    <property type="match status" value="1"/>
</dbReference>
<dbReference type="Proteomes" id="UP001197795">
    <property type="component" value="Unassembled WGS sequence"/>
</dbReference>
<dbReference type="PROSITE" id="PS50293">
    <property type="entry name" value="TPR_REGION"/>
    <property type="match status" value="1"/>
</dbReference>
<dbReference type="AlphaFoldDB" id="A0AAE3D8Y5"/>
<dbReference type="Gene3D" id="1.25.40.10">
    <property type="entry name" value="Tetratricopeptide repeat domain"/>
    <property type="match status" value="1"/>
</dbReference>
<name>A0AAE3D8Y5_9FIRM</name>
<dbReference type="InterPro" id="IPR059177">
    <property type="entry name" value="GH29D-like_dom"/>
</dbReference>
<evidence type="ECO:0000256" key="1">
    <source>
        <dbReference type="PROSITE-ProRule" id="PRU00339"/>
    </source>
</evidence>
<keyword evidence="2" id="KW-0812">Transmembrane</keyword>
<organism evidence="4 5">
    <name type="scientific">Waltera acetigignens</name>
    <dbReference type="NCBI Taxonomy" id="2981769"/>
    <lineage>
        <taxon>Bacteria</taxon>
        <taxon>Bacillati</taxon>
        <taxon>Bacillota</taxon>
        <taxon>Clostridia</taxon>
        <taxon>Lachnospirales</taxon>
        <taxon>Lachnospiraceae</taxon>
        <taxon>Waltera</taxon>
    </lineage>
</organism>
<dbReference type="EMBL" id="JAJEPV010000018">
    <property type="protein sequence ID" value="MCC2119714.1"/>
    <property type="molecule type" value="Genomic_DNA"/>
</dbReference>
<comment type="caution">
    <text evidence="4">The sequence shown here is derived from an EMBL/GenBank/DDBJ whole genome shotgun (WGS) entry which is preliminary data.</text>
</comment>
<reference evidence="4 5" key="1">
    <citation type="submission" date="2021-10" db="EMBL/GenBank/DDBJ databases">
        <title>Anaerobic single-cell dispensing facilitates the cultivation of human gut bacteria.</title>
        <authorList>
            <person name="Afrizal A."/>
        </authorList>
    </citation>
    <scope>NUCLEOTIDE SEQUENCE [LARGE SCALE GENOMIC DNA]</scope>
    <source>
        <strain evidence="4 5">CLA-AA-H273</strain>
    </source>
</reference>
<dbReference type="InterPro" id="IPR019734">
    <property type="entry name" value="TPR_rpt"/>
</dbReference>
<accession>A0AAE3D8Y5</accession>
<dbReference type="SMART" id="SM00028">
    <property type="entry name" value="TPR"/>
    <property type="match status" value="1"/>
</dbReference>
<keyword evidence="5" id="KW-1185">Reference proteome</keyword>
<feature type="domain" description="GH29D-like beta-sandwich" evidence="3">
    <location>
        <begin position="319"/>
        <end position="379"/>
    </location>
</feature>
<proteinExistence type="predicted"/>
<keyword evidence="2" id="KW-0472">Membrane</keyword>
<feature type="repeat" description="TPR" evidence="1">
    <location>
        <begin position="115"/>
        <end position="148"/>
    </location>
</feature>
<dbReference type="Pfam" id="PF13290">
    <property type="entry name" value="CHB_HEX_C_1"/>
    <property type="match status" value="1"/>
</dbReference>
<gene>
    <name evidence="4" type="ORF">LKD75_08970</name>
</gene>
<dbReference type="SUPFAM" id="SSF48452">
    <property type="entry name" value="TPR-like"/>
    <property type="match status" value="1"/>
</dbReference>
<evidence type="ECO:0000259" key="3">
    <source>
        <dbReference type="Pfam" id="PF13290"/>
    </source>
</evidence>
<evidence type="ECO:0000313" key="5">
    <source>
        <dbReference type="Proteomes" id="UP001197795"/>
    </source>
</evidence>